<evidence type="ECO:0000313" key="3">
    <source>
        <dbReference type="Proteomes" id="UP000267535"/>
    </source>
</evidence>
<dbReference type="Proteomes" id="UP000267535">
    <property type="component" value="Unassembled WGS sequence"/>
</dbReference>
<comment type="caution">
    <text evidence="2">The sequence shown here is derived from an EMBL/GenBank/DDBJ whole genome shotgun (WGS) entry which is preliminary data.</text>
</comment>
<feature type="signal peptide" evidence="1">
    <location>
        <begin position="1"/>
        <end position="20"/>
    </location>
</feature>
<name>A0A3P1STW0_9GAMM</name>
<reference evidence="2 3" key="1">
    <citation type="submission" date="2018-11" db="EMBL/GenBank/DDBJ databases">
        <title>The draft genome sequence of Amphritea balenae JAMM 1525T.</title>
        <authorList>
            <person name="Fang Z."/>
            <person name="Zhang Y."/>
            <person name="Han X."/>
        </authorList>
    </citation>
    <scope>NUCLEOTIDE SEQUENCE [LARGE SCALE GENOMIC DNA]</scope>
    <source>
        <strain evidence="2 3">JAMM 1525</strain>
    </source>
</reference>
<dbReference type="EMBL" id="RQXV01000002">
    <property type="protein sequence ID" value="RRD00365.1"/>
    <property type="molecule type" value="Genomic_DNA"/>
</dbReference>
<sequence>MKKALIIVAALTLAPTFAAAESFEKAYLKARAMYGQGAVFEWQGNQYVATHEEESEANVDATEANAQMMIDKAKAKNKEVAALGFEWKLTGDILKKAEAAKADGDYRKALDLAAQAKYHARIGIQQYHYAQSNWQLSVPE</sequence>
<protein>
    <recommendedName>
        <fullName evidence="4">SoxXA-binding protein</fullName>
    </recommendedName>
</protein>
<evidence type="ECO:0000256" key="1">
    <source>
        <dbReference type="SAM" id="SignalP"/>
    </source>
</evidence>
<accession>A0A3P1STW0</accession>
<evidence type="ECO:0008006" key="4">
    <source>
        <dbReference type="Google" id="ProtNLM"/>
    </source>
</evidence>
<keyword evidence="3" id="KW-1185">Reference proteome</keyword>
<dbReference type="RefSeq" id="WP_124924945.1">
    <property type="nucleotide sequence ID" value="NZ_BMOH01000011.1"/>
</dbReference>
<organism evidence="2 3">
    <name type="scientific">Amphritea balenae</name>
    <dbReference type="NCBI Taxonomy" id="452629"/>
    <lineage>
        <taxon>Bacteria</taxon>
        <taxon>Pseudomonadati</taxon>
        <taxon>Pseudomonadota</taxon>
        <taxon>Gammaproteobacteria</taxon>
        <taxon>Oceanospirillales</taxon>
        <taxon>Oceanospirillaceae</taxon>
        <taxon>Amphritea</taxon>
    </lineage>
</organism>
<dbReference type="OrthoDB" id="6089841at2"/>
<dbReference type="AlphaFoldDB" id="A0A3P1STW0"/>
<gene>
    <name evidence="2" type="ORF">EHS89_04515</name>
</gene>
<feature type="chain" id="PRO_5018001806" description="SoxXA-binding protein" evidence="1">
    <location>
        <begin position="21"/>
        <end position="140"/>
    </location>
</feature>
<proteinExistence type="predicted"/>
<keyword evidence="1" id="KW-0732">Signal</keyword>
<evidence type="ECO:0000313" key="2">
    <source>
        <dbReference type="EMBL" id="RRD00365.1"/>
    </source>
</evidence>